<feature type="region of interest" description="Disordered" evidence="2">
    <location>
        <begin position="1438"/>
        <end position="1464"/>
    </location>
</feature>
<keyword evidence="1" id="KW-0547">Nucleotide-binding</keyword>
<dbReference type="InterPro" id="IPR015349">
    <property type="entry name" value="OCT_dom"/>
</dbReference>
<name>A0A0F7U9R0_NEOCL</name>
<sequence>MLMPPSLVAYYNTHSTRSQLEEGDGEDGDGEDGEGEDGEGEDGDGEDGDGEDGDGEDGEGEDGEGEDGEGEEAAQTREEISGRDGGHQREQEVSPSAFERLRPGVSVSSASSSPRGTESPSRLAAGRRPSALQPELSFLFFPPKTITAAAGSGGEGCVSFRREKSLPKGGPDGAPGGKGGDVLLIVGEQQALATCPKLRGDRDGNAALAATEAEAAGTTPARAGRQRRKTREKASLTRGEKRDAEDLSRRKRGVWQAADGGRGQGAMRQGSAGKHERVSVPPNTLVLDVTDLEEGVRELKERRKEEEDGNDDEDALLDKGLEAMLRMHGKEGDNDGISQEGRGRGTSQKHKDEREENGEEGEGKDGEESDMGEEVDDDEAFAAFARMFGDFLESGGKSGVSSKREKSETRRSAFRLKRKDGGTLTRQDTLFFERDGLAAEDGEDTENRSEEDDAMEAFFASLFDSKAPRPAKKRRMAGTKIHEERRRTPAAGRVRRRLAKAKEDDNIQEEVESAAETPRHEGDTDEEEGEEEEESRGARGEALRRLRIKREDETRHRRAGTGSEEMRRRSPEDTDRGIEKEATGRMRGGEKEAIRGGWEGEEGEEGEKGEEGEDGGEEKNHETPIHGVYLSRAGQQLLLARGGRGGRGNAAFLTNTNRYPTTVERGQEGERRRLLVIPNFADVLVVGFRGSGKTSLLQAASSMASQKMPAASSSVSNFMSLSLPGDRSTTLVCWPSPPDPVAAEASERKRNDGFGEDVFSLREPSNPLHGLLPGPRRAALDPLKGCERGSTVFLLDSPGLPDTVLENRNLSPYPSSPRSSPTFSSPAFSSSASVLGGLAACRLTGMVIDASRPSEIVEGYKRLCRALHSGLPGASLVPRIIVLSKIDLCASRAKLREAVESLRAFTDNRKIFPVSARTGEGIASLVSQTQTLLRSLYVGSHTDTQLPSNRPLSSSSSPRFSPFRLLSPSPRFETTRRSLEPGAAAVENGRRTDLPRNRSSPSSSAPALSPSVSPSLSPPSAGSSPLSVERLLDLYRPLGEHAVRIHAWEDLEEERQRRLRRRKFVGQSLSSSPGVSLRTKETEQTPFASPQNALERTGSDRRPTTLDSGADLHAAALEAEGEEGDDDRDGREGEDYRDDRGGEDDRDGREGDGEESEEEEGEEEDGECRGEELGQGGSDRVPASAFAANGEKERRLRLLLASEGLRRPDEQETKRGASRKKRKKAKAGPRGLVSSKEKLGEPEPDAFPAMPRTPVALEWKWEEELENPKKKKKTGRIFRLSGTLIDTLTRQVKEFDNPAALRLYRQLAARGVIEQLFLEAGAEEGDTLRAGEAELKVLPSYSRRMESLKPLLMNEGLRPLVTEAPEERGDGDHEERRSDEELEAWINTAAEMPMSLYDRDARRMWRKRRRSFVKHARSLGHGGGEVLARGRAAAPWKLHSAAAYPETPEERRNARRKSETEDES</sequence>
<dbReference type="InterPro" id="IPR036726">
    <property type="entry name" value="GTP1_OBG_dom_sf"/>
</dbReference>
<dbReference type="Pfam" id="PF01018">
    <property type="entry name" value="GTP1_OBG"/>
    <property type="match status" value="2"/>
</dbReference>
<feature type="region of interest" description="Disordered" evidence="2">
    <location>
        <begin position="1360"/>
        <end position="1379"/>
    </location>
</feature>
<feature type="region of interest" description="Disordered" evidence="2">
    <location>
        <begin position="461"/>
        <end position="622"/>
    </location>
</feature>
<dbReference type="InterPro" id="IPR027417">
    <property type="entry name" value="P-loop_NTPase"/>
</dbReference>
<feature type="compositionally biased region" description="Basic and acidic residues" evidence="2">
    <location>
        <begin position="1365"/>
        <end position="1379"/>
    </location>
</feature>
<feature type="compositionally biased region" description="Low complexity" evidence="2">
    <location>
        <begin position="946"/>
        <end position="972"/>
    </location>
</feature>
<feature type="compositionally biased region" description="Acidic residues" evidence="2">
    <location>
        <begin position="599"/>
        <end position="616"/>
    </location>
</feature>
<dbReference type="GO" id="GO:0042254">
    <property type="term" value="P:ribosome biogenesis"/>
    <property type="evidence" value="ECO:0007669"/>
    <property type="project" value="UniProtKB-UniRule"/>
</dbReference>
<evidence type="ECO:0000259" key="3">
    <source>
        <dbReference type="PROSITE" id="PS51881"/>
    </source>
</evidence>
<evidence type="ECO:0000256" key="1">
    <source>
        <dbReference type="ARBA" id="ARBA00023134"/>
    </source>
</evidence>
<feature type="compositionally biased region" description="Basic and acidic residues" evidence="2">
    <location>
        <begin position="74"/>
        <end position="92"/>
    </location>
</feature>
<dbReference type="GO" id="GO:0005525">
    <property type="term" value="F:GTP binding"/>
    <property type="evidence" value="ECO:0007669"/>
    <property type="project" value="UniProtKB-KW"/>
</dbReference>
<feature type="compositionally biased region" description="Acidic residues" evidence="2">
    <location>
        <begin position="367"/>
        <end position="380"/>
    </location>
</feature>
<feature type="domain" description="OCT" evidence="3">
    <location>
        <begin position="1262"/>
        <end position="1339"/>
    </location>
</feature>
<proteinExistence type="predicted"/>
<feature type="compositionally biased region" description="Basic and acidic residues" evidence="2">
    <location>
        <begin position="232"/>
        <end position="248"/>
    </location>
</feature>
<evidence type="ECO:0000259" key="4">
    <source>
        <dbReference type="PROSITE" id="PS51883"/>
    </source>
</evidence>
<feature type="region of interest" description="Disordered" evidence="2">
    <location>
        <begin position="941"/>
        <end position="1025"/>
    </location>
</feature>
<feature type="compositionally biased region" description="Gly residues" evidence="2">
    <location>
        <begin position="170"/>
        <end position="180"/>
    </location>
</feature>
<feature type="region of interest" description="Disordered" evidence="2">
    <location>
        <begin position="392"/>
        <end position="420"/>
    </location>
</feature>
<feature type="compositionally biased region" description="Acidic residues" evidence="2">
    <location>
        <begin position="523"/>
        <end position="534"/>
    </location>
</feature>
<evidence type="ECO:0000256" key="2">
    <source>
        <dbReference type="SAM" id="MobiDB-lite"/>
    </source>
</evidence>
<protein>
    <submittedName>
        <fullName evidence="5">Uncharacterized protein</fullName>
    </submittedName>
</protein>
<dbReference type="SUPFAM" id="SSF82051">
    <property type="entry name" value="Obg GTP-binding protein N-terminal domain"/>
    <property type="match status" value="2"/>
</dbReference>
<dbReference type="GO" id="GO:0003924">
    <property type="term" value="F:GTPase activity"/>
    <property type="evidence" value="ECO:0007669"/>
    <property type="project" value="InterPro"/>
</dbReference>
<feature type="region of interest" description="Disordered" evidence="2">
    <location>
        <begin position="434"/>
        <end position="453"/>
    </location>
</feature>
<reference evidence="5" key="1">
    <citation type="journal article" date="2015" name="PLoS ONE">
        <title>Comprehensive Evaluation of Toxoplasma gondii VEG and Neospora caninum LIV Genomes with Tachyzoite Stage Transcriptome and Proteome Defines Novel Transcript Features.</title>
        <authorList>
            <person name="Ramaprasad A."/>
            <person name="Mourier T."/>
            <person name="Naeem R."/>
            <person name="Malas T.B."/>
            <person name="Moussa E."/>
            <person name="Panigrahi A."/>
            <person name="Vermont S.J."/>
            <person name="Otto T.D."/>
            <person name="Wastling J."/>
            <person name="Pain A."/>
        </authorList>
    </citation>
    <scope>NUCLEOTIDE SEQUENCE</scope>
    <source>
        <strain evidence="5">Liverpool</strain>
    </source>
</reference>
<dbReference type="EMBL" id="LN714480">
    <property type="protein sequence ID" value="CEL65766.1"/>
    <property type="molecule type" value="Genomic_DNA"/>
</dbReference>
<dbReference type="InterPro" id="IPR006169">
    <property type="entry name" value="GTP1_OBG_dom"/>
</dbReference>
<dbReference type="SUPFAM" id="SSF52540">
    <property type="entry name" value="P-loop containing nucleoside triphosphate hydrolases"/>
    <property type="match status" value="1"/>
</dbReference>
<feature type="compositionally biased region" description="Basic and acidic residues" evidence="2">
    <location>
        <begin position="535"/>
        <end position="555"/>
    </location>
</feature>
<keyword evidence="1" id="KW-0342">GTP-binding</keyword>
<feature type="compositionally biased region" description="Basic and acidic residues" evidence="2">
    <location>
        <begin position="402"/>
        <end position="411"/>
    </location>
</feature>
<feature type="compositionally biased region" description="Basic and acidic residues" evidence="2">
    <location>
        <begin position="294"/>
        <end position="306"/>
    </location>
</feature>
<feature type="domain" description="Obg" evidence="4">
    <location>
        <begin position="138"/>
        <end position="681"/>
    </location>
</feature>
<organism evidence="5">
    <name type="scientific">Neospora caninum (strain Liverpool)</name>
    <dbReference type="NCBI Taxonomy" id="572307"/>
    <lineage>
        <taxon>Eukaryota</taxon>
        <taxon>Sar</taxon>
        <taxon>Alveolata</taxon>
        <taxon>Apicomplexa</taxon>
        <taxon>Conoidasida</taxon>
        <taxon>Coccidia</taxon>
        <taxon>Eucoccidiorida</taxon>
        <taxon>Eimeriorina</taxon>
        <taxon>Sarcocystidae</taxon>
        <taxon>Neospora</taxon>
    </lineage>
</organism>
<feature type="compositionally biased region" description="Basic residues" evidence="2">
    <location>
        <begin position="1216"/>
        <end position="1227"/>
    </location>
</feature>
<dbReference type="PANTHER" id="PTHR11702:SF31">
    <property type="entry name" value="MITOCHONDRIAL RIBOSOME-ASSOCIATED GTPASE 2"/>
    <property type="match status" value="1"/>
</dbReference>
<dbReference type="Gene3D" id="3.40.50.300">
    <property type="entry name" value="P-loop containing nucleotide triphosphate hydrolases"/>
    <property type="match status" value="1"/>
</dbReference>
<feature type="region of interest" description="Disordered" evidence="2">
    <location>
        <begin position="210"/>
        <end position="380"/>
    </location>
</feature>
<feature type="region of interest" description="Disordered" evidence="2">
    <location>
        <begin position="1"/>
        <end position="130"/>
    </location>
</feature>
<feature type="compositionally biased region" description="Acidic residues" evidence="2">
    <location>
        <begin position="438"/>
        <end position="453"/>
    </location>
</feature>
<accession>A0A0F7U9R0</accession>
<feature type="region of interest" description="Disordered" evidence="2">
    <location>
        <begin position="1065"/>
        <end position="1251"/>
    </location>
</feature>
<feature type="region of interest" description="Disordered" evidence="2">
    <location>
        <begin position="149"/>
        <end position="180"/>
    </location>
</feature>
<feature type="compositionally biased region" description="Low complexity" evidence="2">
    <location>
        <begin position="999"/>
        <end position="1025"/>
    </location>
</feature>
<feature type="compositionally biased region" description="Low complexity" evidence="2">
    <location>
        <begin position="210"/>
        <end position="223"/>
    </location>
</feature>
<feature type="compositionally biased region" description="Basic and acidic residues" evidence="2">
    <location>
        <begin position="1204"/>
        <end position="1215"/>
    </location>
</feature>
<feature type="compositionally biased region" description="Acidic residues" evidence="2">
    <location>
        <begin position="21"/>
        <end position="72"/>
    </location>
</feature>
<feature type="compositionally biased region" description="Polar residues" evidence="2">
    <location>
        <begin position="1084"/>
        <end position="1094"/>
    </location>
</feature>
<dbReference type="PROSITE" id="PS51883">
    <property type="entry name" value="OBG"/>
    <property type="match status" value="1"/>
</dbReference>
<dbReference type="InterPro" id="IPR045086">
    <property type="entry name" value="OBG_GTPase"/>
</dbReference>
<evidence type="ECO:0000313" key="5">
    <source>
        <dbReference type="EMBL" id="CEL65766.1"/>
    </source>
</evidence>
<dbReference type="GO" id="GO:0005739">
    <property type="term" value="C:mitochondrion"/>
    <property type="evidence" value="ECO:0007669"/>
    <property type="project" value="TreeGrafter"/>
</dbReference>
<feature type="compositionally biased region" description="Basic and acidic residues" evidence="2">
    <location>
        <begin position="1448"/>
        <end position="1464"/>
    </location>
</feature>
<dbReference type="InterPro" id="IPR036346">
    <property type="entry name" value="GTP-bd_prot_GTP1/OBG_C_sf"/>
</dbReference>
<dbReference type="SUPFAM" id="SSF102741">
    <property type="entry name" value="Obg GTP-binding protein C-terminal domain"/>
    <property type="match status" value="1"/>
</dbReference>
<gene>
    <name evidence="5" type="ORF">BN1204_016000</name>
</gene>
<dbReference type="Gene3D" id="2.70.210.12">
    <property type="entry name" value="GTP1/OBG domain"/>
    <property type="match status" value="2"/>
</dbReference>
<feature type="compositionally biased region" description="Basic and acidic residues" evidence="2">
    <location>
        <begin position="1128"/>
        <end position="1140"/>
    </location>
</feature>
<feature type="compositionally biased region" description="Acidic residues" evidence="2">
    <location>
        <begin position="1152"/>
        <end position="1166"/>
    </location>
</feature>
<dbReference type="PROSITE" id="PS51881">
    <property type="entry name" value="OCT"/>
    <property type="match status" value="1"/>
</dbReference>
<dbReference type="PANTHER" id="PTHR11702">
    <property type="entry name" value="DEVELOPMENTALLY REGULATED GTP-BINDING PROTEIN-RELATED"/>
    <property type="match status" value="1"/>
</dbReference>
<feature type="compositionally biased region" description="Basic and acidic residues" evidence="2">
    <location>
        <begin position="564"/>
        <end position="594"/>
    </location>
</feature>